<keyword evidence="3" id="KW-0342">GTP-binding</keyword>
<evidence type="ECO:0000256" key="1">
    <source>
        <dbReference type="ARBA" id="ARBA00006270"/>
    </source>
</evidence>
<dbReference type="InterPro" id="IPR027417">
    <property type="entry name" value="P-loop_NTPase"/>
</dbReference>
<dbReference type="AlphaFoldDB" id="A0A146KCN0"/>
<evidence type="ECO:0000256" key="3">
    <source>
        <dbReference type="ARBA" id="ARBA00023134"/>
    </source>
</evidence>
<dbReference type="Gene3D" id="3.40.50.300">
    <property type="entry name" value="P-loop containing nucleotide triphosphate hydrolases"/>
    <property type="match status" value="1"/>
</dbReference>
<organism evidence="4">
    <name type="scientific">Trepomonas sp. PC1</name>
    <dbReference type="NCBI Taxonomy" id="1076344"/>
    <lineage>
        <taxon>Eukaryota</taxon>
        <taxon>Metamonada</taxon>
        <taxon>Diplomonadida</taxon>
        <taxon>Hexamitidae</taxon>
        <taxon>Hexamitinae</taxon>
        <taxon>Trepomonas</taxon>
    </lineage>
</organism>
<feature type="non-terminal residue" evidence="4">
    <location>
        <position position="72"/>
    </location>
</feature>
<dbReference type="PROSITE" id="PS51419">
    <property type="entry name" value="RAB"/>
    <property type="match status" value="1"/>
</dbReference>
<comment type="similarity">
    <text evidence="1">Belongs to the small GTPase superfamily. Rab family.</text>
</comment>
<dbReference type="InterPro" id="IPR001806">
    <property type="entry name" value="Small_GTPase"/>
</dbReference>
<evidence type="ECO:0000256" key="2">
    <source>
        <dbReference type="ARBA" id="ARBA00022741"/>
    </source>
</evidence>
<reference evidence="4" key="1">
    <citation type="submission" date="2015-07" db="EMBL/GenBank/DDBJ databases">
        <title>Adaptation to a free-living lifestyle via gene acquisitions in the diplomonad Trepomonas sp. PC1.</title>
        <authorList>
            <person name="Xu F."/>
            <person name="Jerlstrom-Hultqvist J."/>
            <person name="Kolisko M."/>
            <person name="Simpson A.G.B."/>
            <person name="Roger A.J."/>
            <person name="Svard S.G."/>
            <person name="Andersson J.O."/>
        </authorList>
    </citation>
    <scope>NUCLEOTIDE SEQUENCE</scope>
    <source>
        <strain evidence="4">PC1</strain>
    </source>
</reference>
<protein>
    <submittedName>
        <fullName evidence="4">Rab-like protein</fullName>
    </submittedName>
</protein>
<gene>
    <name evidence="4" type="ORF">TPC1_12793</name>
</gene>
<feature type="non-terminal residue" evidence="4">
    <location>
        <position position="1"/>
    </location>
</feature>
<dbReference type="SUPFAM" id="SSF52540">
    <property type="entry name" value="P-loop containing nucleoside triphosphate hydrolases"/>
    <property type="match status" value="1"/>
</dbReference>
<dbReference type="SMART" id="SM00175">
    <property type="entry name" value="RAB"/>
    <property type="match status" value="1"/>
</dbReference>
<dbReference type="GO" id="GO:0005525">
    <property type="term" value="F:GTP binding"/>
    <property type="evidence" value="ECO:0007669"/>
    <property type="project" value="UniProtKB-KW"/>
</dbReference>
<dbReference type="PANTHER" id="PTHR47981:SF2">
    <property type="entry name" value="RAS-RELATED PROTEIN RABG3B"/>
    <property type="match status" value="1"/>
</dbReference>
<name>A0A146KCN0_9EUKA</name>
<evidence type="ECO:0000313" key="4">
    <source>
        <dbReference type="EMBL" id="JAP94523.1"/>
    </source>
</evidence>
<sequence>VGKTKFLQKYVLDKYEIQYKSTIGADFYMKNLQKYQIKLQLWDTAGQDRFQGLGGAFYRGSDIAFICVDLSG</sequence>
<dbReference type="EMBL" id="GDID01002083">
    <property type="protein sequence ID" value="JAP94523.1"/>
    <property type="molecule type" value="Transcribed_RNA"/>
</dbReference>
<proteinExistence type="inferred from homology"/>
<dbReference type="GO" id="GO:0005774">
    <property type="term" value="C:vacuolar membrane"/>
    <property type="evidence" value="ECO:0007669"/>
    <property type="project" value="TreeGrafter"/>
</dbReference>
<dbReference type="Pfam" id="PF00071">
    <property type="entry name" value="Ras"/>
    <property type="match status" value="1"/>
</dbReference>
<accession>A0A146KCN0</accession>
<dbReference type="PRINTS" id="PR00449">
    <property type="entry name" value="RASTRNSFRMNG"/>
</dbReference>
<keyword evidence="2" id="KW-0547">Nucleotide-binding</keyword>
<dbReference type="GO" id="GO:0003924">
    <property type="term" value="F:GTPase activity"/>
    <property type="evidence" value="ECO:0007669"/>
    <property type="project" value="InterPro"/>
</dbReference>
<dbReference type="PANTHER" id="PTHR47981">
    <property type="entry name" value="RAB FAMILY"/>
    <property type="match status" value="1"/>
</dbReference>